<dbReference type="EMBL" id="LGTZ01000490">
    <property type="protein sequence ID" value="OJD24782.1"/>
    <property type="molecule type" value="Genomic_DNA"/>
</dbReference>
<name>A0A1J9Q7N0_9EURO</name>
<accession>A0A1J9Q7N0</accession>
<keyword evidence="3" id="KW-1185">Reference proteome</keyword>
<evidence type="ECO:0000256" key="1">
    <source>
        <dbReference type="SAM" id="MobiDB-lite"/>
    </source>
</evidence>
<dbReference type="OrthoDB" id="10578347at2759"/>
<evidence type="ECO:0000313" key="2">
    <source>
        <dbReference type="EMBL" id="OJD24782.1"/>
    </source>
</evidence>
<evidence type="ECO:0000313" key="3">
    <source>
        <dbReference type="Proteomes" id="UP000242791"/>
    </source>
</evidence>
<gene>
    <name evidence="2" type="ORF">ACJ73_03856</name>
</gene>
<dbReference type="AlphaFoldDB" id="A0A1J9Q7N0"/>
<feature type="region of interest" description="Disordered" evidence="1">
    <location>
        <begin position="57"/>
        <end position="83"/>
    </location>
</feature>
<comment type="caution">
    <text evidence="2">The sequence shown here is derived from an EMBL/GenBank/DDBJ whole genome shotgun (WGS) entry which is preliminary data.</text>
</comment>
<dbReference type="VEuPathDB" id="FungiDB:ACJ73_03856"/>
<organism evidence="2 3">
    <name type="scientific">Blastomyces percursus</name>
    <dbReference type="NCBI Taxonomy" id="1658174"/>
    <lineage>
        <taxon>Eukaryota</taxon>
        <taxon>Fungi</taxon>
        <taxon>Dikarya</taxon>
        <taxon>Ascomycota</taxon>
        <taxon>Pezizomycotina</taxon>
        <taxon>Eurotiomycetes</taxon>
        <taxon>Eurotiomycetidae</taxon>
        <taxon>Onygenales</taxon>
        <taxon>Ajellomycetaceae</taxon>
        <taxon>Blastomyces</taxon>
    </lineage>
</organism>
<reference evidence="2 3" key="1">
    <citation type="submission" date="2015-08" db="EMBL/GenBank/DDBJ databases">
        <title>Emmonsia species relationships and genome sequence.</title>
        <authorList>
            <person name="Cuomo C.A."/>
            <person name="Schwartz I.S."/>
            <person name="Kenyon C."/>
            <person name="De Hoog G.S."/>
            <person name="Govender N.P."/>
            <person name="Botha A."/>
            <person name="Moreno L."/>
            <person name="De Vries M."/>
            <person name="Munoz J.F."/>
            <person name="Stielow J.B."/>
        </authorList>
    </citation>
    <scope>NUCLEOTIDE SEQUENCE [LARGE SCALE GENOMIC DNA]</scope>
    <source>
        <strain evidence="2 3">EI222</strain>
    </source>
</reference>
<sequence>MSALKVCSASNTARGIFFRVKPLLEKGKSVILVQGLTPINYAAKLLKRANPAASVGVDQAWIRPAREPKQQPPGPTRAGRADRPPGLCGAACRAGIPPNQVAFGNIRFCESRKSWYRYQRFVPGSGPFTCLGRSDKRSS</sequence>
<protein>
    <submittedName>
        <fullName evidence="2">Uncharacterized protein</fullName>
    </submittedName>
</protein>
<dbReference type="Proteomes" id="UP000242791">
    <property type="component" value="Unassembled WGS sequence"/>
</dbReference>
<proteinExistence type="predicted"/>